<dbReference type="Proteomes" id="UP000629870">
    <property type="component" value="Unassembled WGS sequence"/>
</dbReference>
<evidence type="ECO:0008006" key="6">
    <source>
        <dbReference type="Google" id="ProtNLM"/>
    </source>
</evidence>
<dbReference type="GO" id="GO:0003676">
    <property type="term" value="F:nucleic acid binding"/>
    <property type="evidence" value="ECO:0007669"/>
    <property type="project" value="InterPro"/>
</dbReference>
<dbReference type="EMBL" id="JACHEW010000018">
    <property type="protein sequence ID" value="MBB6017776.1"/>
    <property type="molecule type" value="Genomic_DNA"/>
</dbReference>
<sequence>MKLDAPDEVVQPTGPIGRAWTRHPVTRPVQPRYEWLYLYAFVCPESGASQFRPVPEVTKRAYQPTTAAFAASLGGRPDHHILLVEDGAGFHVPPVEGHPPGLETVTLPPDSPEVQPGERAWNLTDEPLANRCFESPAELQEALGEWCAWLETQPDPITQHTLFHWCPLGTNSSESV</sequence>
<dbReference type="RefSeq" id="WP_139402195.1">
    <property type="nucleotide sequence ID" value="NZ_JACHEW010000018.1"/>
</dbReference>
<reference evidence="3 4" key="1">
    <citation type="submission" date="2019-06" db="EMBL/GenBank/DDBJ databases">
        <title>Genome sequence of Deinococcus radiopugnans ATCC 19172.</title>
        <authorList>
            <person name="Maclea K.S."/>
            <person name="Maynard C.R."/>
        </authorList>
    </citation>
    <scope>NUCLEOTIDE SEQUENCE [LARGE SCALE GENOMIC DNA]</scope>
    <source>
        <strain evidence="3 4">ATCC 19172</strain>
    </source>
</reference>
<dbReference type="Proteomes" id="UP000313988">
    <property type="component" value="Unassembled WGS sequence"/>
</dbReference>
<comment type="caution">
    <text evidence="3">The sequence shown here is derived from an EMBL/GenBank/DDBJ whole genome shotgun (WGS) entry which is preliminary data.</text>
</comment>
<evidence type="ECO:0000256" key="1">
    <source>
        <dbReference type="SAM" id="MobiDB-lite"/>
    </source>
</evidence>
<keyword evidence="5" id="KW-1185">Reference proteome</keyword>
<gene>
    <name evidence="3" type="ORF">FHR04_07665</name>
    <name evidence="2" type="ORF">HNQ04_003045</name>
</gene>
<organism evidence="3 4">
    <name type="scientific">Deinococcus radiopugnans ATCC 19172</name>
    <dbReference type="NCBI Taxonomy" id="585398"/>
    <lineage>
        <taxon>Bacteria</taxon>
        <taxon>Thermotogati</taxon>
        <taxon>Deinococcota</taxon>
        <taxon>Deinococci</taxon>
        <taxon>Deinococcales</taxon>
        <taxon>Deinococcaceae</taxon>
        <taxon>Deinococcus</taxon>
    </lineage>
</organism>
<evidence type="ECO:0000313" key="2">
    <source>
        <dbReference type="EMBL" id="MBB6017776.1"/>
    </source>
</evidence>
<name>A0A5C4Y6I3_9DEIO</name>
<dbReference type="AlphaFoldDB" id="A0A5C4Y6I3"/>
<reference evidence="2 5" key="2">
    <citation type="submission" date="2020-08" db="EMBL/GenBank/DDBJ databases">
        <title>Genomic Encyclopedia of Type Strains, Phase IV (KMG-IV): sequencing the most valuable type-strain genomes for metagenomic binning, comparative biology and taxonomic classification.</title>
        <authorList>
            <person name="Goeker M."/>
        </authorList>
    </citation>
    <scope>NUCLEOTIDE SEQUENCE [LARGE SCALE GENOMIC DNA]</scope>
    <source>
        <strain evidence="2 5">DSM 12027</strain>
    </source>
</reference>
<evidence type="ECO:0000313" key="3">
    <source>
        <dbReference type="EMBL" id="TNM71424.1"/>
    </source>
</evidence>
<evidence type="ECO:0000313" key="4">
    <source>
        <dbReference type="Proteomes" id="UP000313988"/>
    </source>
</evidence>
<feature type="region of interest" description="Disordered" evidence="1">
    <location>
        <begin position="1"/>
        <end position="20"/>
    </location>
</feature>
<dbReference type="Gene3D" id="3.30.420.10">
    <property type="entry name" value="Ribonuclease H-like superfamily/Ribonuclease H"/>
    <property type="match status" value="1"/>
</dbReference>
<evidence type="ECO:0000313" key="5">
    <source>
        <dbReference type="Proteomes" id="UP000629870"/>
    </source>
</evidence>
<accession>A0A5C4Y6I3</accession>
<dbReference type="EMBL" id="VDMO01000007">
    <property type="protein sequence ID" value="TNM71424.1"/>
    <property type="molecule type" value="Genomic_DNA"/>
</dbReference>
<dbReference type="InterPro" id="IPR036397">
    <property type="entry name" value="RNaseH_sf"/>
</dbReference>
<protein>
    <recommendedName>
        <fullName evidence="6">Tc1-like transposase DDE domain-containing protein</fullName>
    </recommendedName>
</protein>
<proteinExistence type="predicted"/>
<dbReference type="OrthoDB" id="68839at2"/>